<evidence type="ECO:0000313" key="10">
    <source>
        <dbReference type="Proteomes" id="UP001245370"/>
    </source>
</evidence>
<dbReference type="Gene3D" id="3.30.450.40">
    <property type="match status" value="1"/>
</dbReference>
<evidence type="ECO:0000313" key="9">
    <source>
        <dbReference type="Proteomes" id="UP001144397"/>
    </source>
</evidence>
<dbReference type="GeneID" id="95765298"/>
<dbReference type="Gene3D" id="3.30.450.20">
    <property type="entry name" value="PAS domain"/>
    <property type="match status" value="2"/>
</dbReference>
<evidence type="ECO:0000256" key="5">
    <source>
        <dbReference type="ARBA" id="ARBA00023170"/>
    </source>
</evidence>
<dbReference type="InterPro" id="IPR003018">
    <property type="entry name" value="GAF"/>
</dbReference>
<dbReference type="EMBL" id="JAVDPY010000010">
    <property type="protein sequence ID" value="MDR6336120.1"/>
    <property type="molecule type" value="Genomic_DNA"/>
</dbReference>
<dbReference type="PRINTS" id="PR01033">
    <property type="entry name" value="PHYTOCHROME"/>
</dbReference>
<dbReference type="Pfam" id="PF01590">
    <property type="entry name" value="GAF"/>
    <property type="match status" value="1"/>
</dbReference>
<keyword evidence="10" id="KW-1185">Reference proteome</keyword>
<keyword evidence="5" id="KW-0675">Receptor</keyword>
<protein>
    <submittedName>
        <fullName evidence="7 8">Signal transduction histidine kinase</fullName>
    </submittedName>
</protein>
<dbReference type="InterPro" id="IPR016132">
    <property type="entry name" value="Phyto_chromo_attachment"/>
</dbReference>
<dbReference type="PROSITE" id="PS50046">
    <property type="entry name" value="PHYTOCHROME_2"/>
    <property type="match status" value="1"/>
</dbReference>
<dbReference type="InterPro" id="IPR011495">
    <property type="entry name" value="Sig_transdc_His_kin_sub2_dim/P"/>
</dbReference>
<gene>
    <name evidence="8" type="ORF">GGQ86_004618</name>
    <name evidence="7" type="ORF">XFLAVUS301_45280</name>
</gene>
<comment type="similarity">
    <text evidence="1">In the N-terminal section; belongs to the phytochrome family.</text>
</comment>
<evidence type="ECO:0000256" key="4">
    <source>
        <dbReference type="ARBA" id="ARBA00022991"/>
    </source>
</evidence>
<dbReference type="Pfam" id="PF07568">
    <property type="entry name" value="HisKA_2"/>
    <property type="match status" value="1"/>
</dbReference>
<reference evidence="8 10" key="2">
    <citation type="submission" date="2023-07" db="EMBL/GenBank/DDBJ databases">
        <title>Genomic Encyclopedia of Type Strains, Phase IV (KMG-IV): sequencing the most valuable type-strain genomes for metagenomic binning, comparative biology and taxonomic classification.</title>
        <authorList>
            <person name="Goeker M."/>
        </authorList>
    </citation>
    <scope>NUCLEOTIDE SEQUENCE [LARGE SCALE GENOMIC DNA]</scope>
    <source>
        <strain evidence="8 10">DSM 338</strain>
    </source>
</reference>
<keyword evidence="4" id="KW-0157">Chromophore</keyword>
<evidence type="ECO:0000256" key="2">
    <source>
        <dbReference type="ARBA" id="ARBA00022543"/>
    </source>
</evidence>
<keyword evidence="2" id="KW-0600">Photoreceptor protein</keyword>
<dbReference type="PANTHER" id="PTHR43065:SF23">
    <property type="entry name" value="SENSOR HISTIDINE KINASE PDTAS"/>
    <property type="match status" value="1"/>
</dbReference>
<dbReference type="InterPro" id="IPR029016">
    <property type="entry name" value="GAF-like_dom_sf"/>
</dbReference>
<dbReference type="EMBL" id="BSDO01000009">
    <property type="protein sequence ID" value="GLI24854.1"/>
    <property type="molecule type" value="Genomic_DNA"/>
</dbReference>
<dbReference type="Pfam" id="PF00360">
    <property type="entry name" value="PHY"/>
    <property type="match status" value="1"/>
</dbReference>
<sequence length="719" mass="78214">MKDASVSSTAPRTTPDLGACDREPIHIPGSIQPHGLLLVADSRTRTVVGGAGDIEGRLAEDWLGATLDTLLGQDLSAQLREAPQSGVTRVGLVPGRAETFEVLLHRAPQGLLVELEPAPEVRLGAAEVLAGLDAAAVSFERAPDLRNLCAEAASVFRRITGFDRVMIYQFLDDEAGTVLGEAKAKEMGSFLNHHFPGSDIPRQARALYVRNRVRVIPDVAYEPAPLRPAEAGLAQLDLSDVMLRSVSPIHIQYLRNMGVGASASVSIVKDGVLWGLVACHHRTPRRLPYELRMACQSLAANLARQIRTREEAMQYRDRIRLRGAEDSLADYLAADAPVEDVLARHGDDLRRALGADGFAVVEADRVRTCGRCPDETALRRIARWVEGKAQTRAFSTRALPSLLPAAADVAPLASGVAAVNIPGDAPLVLLWLRAEQVEVVNWAGNPHRDDPADPNAQLTPRASFEAWSETVRGKARAWSLAEVETINRLGHAVLQARQNRRVRDLNRRLSATVVENEQLLQHKDFLMREVNHRVQNSLQLVSSFLRLQSRRLGESEAASALAEAERRVAAVGLVHRQLYAGEQVEAVDLSRYLIDLTNEVTSALGKEWEAHIMLDVAPVLMAADRAVRLGLILTELVLNTAKYAYGGAPGPLRVALEQHRDRFRLIVADHGSGKVGERQGFGTLMIKAMVQGLDGVIADEENAPGLRTIVTAPLCPSGA</sequence>
<dbReference type="GO" id="GO:0009881">
    <property type="term" value="F:photoreceptor activity"/>
    <property type="evidence" value="ECO:0007669"/>
    <property type="project" value="UniProtKB-KW"/>
</dbReference>
<dbReference type="GO" id="GO:0006355">
    <property type="term" value="P:regulation of DNA-templated transcription"/>
    <property type="evidence" value="ECO:0007669"/>
    <property type="project" value="InterPro"/>
</dbReference>
<evidence type="ECO:0000256" key="1">
    <source>
        <dbReference type="ARBA" id="ARBA00006402"/>
    </source>
</evidence>
<evidence type="ECO:0000313" key="7">
    <source>
        <dbReference type="EMBL" id="GLI24854.1"/>
    </source>
</evidence>
<evidence type="ECO:0000256" key="3">
    <source>
        <dbReference type="ARBA" id="ARBA00022606"/>
    </source>
</evidence>
<dbReference type="Proteomes" id="UP001245370">
    <property type="component" value="Unassembled WGS sequence"/>
</dbReference>
<keyword evidence="3" id="KW-0716">Sensory transduction</keyword>
<dbReference type="Gene3D" id="3.30.565.10">
    <property type="entry name" value="Histidine kinase-like ATPase, C-terminal domain"/>
    <property type="match status" value="1"/>
</dbReference>
<dbReference type="SUPFAM" id="SSF55781">
    <property type="entry name" value="GAF domain-like"/>
    <property type="match status" value="2"/>
</dbReference>
<reference evidence="7" key="1">
    <citation type="submission" date="2022-12" db="EMBL/GenBank/DDBJ databases">
        <title>Reference genome sequencing for broad-spectrum identification of bacterial and archaeal isolates by mass spectrometry.</title>
        <authorList>
            <person name="Sekiguchi Y."/>
            <person name="Tourlousse D.M."/>
        </authorList>
    </citation>
    <scope>NUCLEOTIDE SEQUENCE</scope>
    <source>
        <strain evidence="7">301</strain>
    </source>
</reference>
<evidence type="ECO:0000313" key="8">
    <source>
        <dbReference type="EMBL" id="MDR6336120.1"/>
    </source>
</evidence>
<dbReference type="RefSeq" id="WP_281809570.1">
    <property type="nucleotide sequence ID" value="NZ_BSDO01000009.1"/>
</dbReference>
<accession>A0A9W6FLH5</accession>
<dbReference type="SUPFAM" id="SSF55785">
    <property type="entry name" value="PYP-like sensor domain (PAS domain)"/>
    <property type="match status" value="1"/>
</dbReference>
<dbReference type="GO" id="GO:0016301">
    <property type="term" value="F:kinase activity"/>
    <property type="evidence" value="ECO:0007669"/>
    <property type="project" value="UniProtKB-KW"/>
</dbReference>
<dbReference type="Proteomes" id="UP001144397">
    <property type="component" value="Unassembled WGS sequence"/>
</dbReference>
<dbReference type="InterPro" id="IPR013654">
    <property type="entry name" value="PAS_2"/>
</dbReference>
<dbReference type="Pfam" id="PF08446">
    <property type="entry name" value="PAS_2"/>
    <property type="match status" value="1"/>
</dbReference>
<dbReference type="Pfam" id="PF13581">
    <property type="entry name" value="HATPase_c_2"/>
    <property type="match status" value="1"/>
</dbReference>
<dbReference type="InterPro" id="IPR013515">
    <property type="entry name" value="Phytochrome_cen-reg"/>
</dbReference>
<dbReference type="InterPro" id="IPR036890">
    <property type="entry name" value="HATPase_C_sf"/>
</dbReference>
<dbReference type="GO" id="GO:0009584">
    <property type="term" value="P:detection of visible light"/>
    <property type="evidence" value="ECO:0007669"/>
    <property type="project" value="InterPro"/>
</dbReference>
<keyword evidence="7" id="KW-0418">Kinase</keyword>
<dbReference type="PANTHER" id="PTHR43065">
    <property type="entry name" value="SENSOR HISTIDINE KINASE"/>
    <property type="match status" value="1"/>
</dbReference>
<proteinExistence type="inferred from homology"/>
<dbReference type="InterPro" id="IPR003594">
    <property type="entry name" value="HATPase_dom"/>
</dbReference>
<evidence type="ECO:0000259" key="6">
    <source>
        <dbReference type="PROSITE" id="PS50046"/>
    </source>
</evidence>
<keyword evidence="7" id="KW-0808">Transferase</keyword>
<dbReference type="SMART" id="SM00065">
    <property type="entry name" value="GAF"/>
    <property type="match status" value="1"/>
</dbReference>
<dbReference type="InterPro" id="IPR043150">
    <property type="entry name" value="Phytochrome_PHY_sf"/>
</dbReference>
<name>A0A9W6FLH5_XANFL</name>
<dbReference type="SUPFAM" id="SSF55874">
    <property type="entry name" value="ATPase domain of HSP90 chaperone/DNA topoisomerase II/histidine kinase"/>
    <property type="match status" value="1"/>
</dbReference>
<dbReference type="Gene3D" id="3.30.450.270">
    <property type="match status" value="1"/>
</dbReference>
<comment type="caution">
    <text evidence="7">The sequence shown here is derived from an EMBL/GenBank/DDBJ whole genome shotgun (WGS) entry which is preliminary data.</text>
</comment>
<dbReference type="AlphaFoldDB" id="A0A9W6FLH5"/>
<dbReference type="InterPro" id="IPR001294">
    <property type="entry name" value="Phytochrome"/>
</dbReference>
<organism evidence="7 9">
    <name type="scientific">Xanthobacter flavus</name>
    <dbReference type="NCBI Taxonomy" id="281"/>
    <lineage>
        <taxon>Bacteria</taxon>
        <taxon>Pseudomonadati</taxon>
        <taxon>Pseudomonadota</taxon>
        <taxon>Alphaproteobacteria</taxon>
        <taxon>Hyphomicrobiales</taxon>
        <taxon>Xanthobacteraceae</taxon>
        <taxon>Xanthobacter</taxon>
    </lineage>
</organism>
<dbReference type="InterPro" id="IPR035965">
    <property type="entry name" value="PAS-like_dom_sf"/>
</dbReference>
<feature type="domain" description="Phytochrome chromophore attachment site" evidence="6">
    <location>
        <begin position="144"/>
        <end position="300"/>
    </location>
</feature>